<proteinExistence type="predicted"/>
<sequence>IHTVNIETKKILVSVDTDTHIDCITYTQDGTVIAAGFHNFDINIYNSDDLSSVHHISMSNLCQDQL</sequence>
<evidence type="ECO:0008006" key="2">
    <source>
        <dbReference type="Google" id="ProtNLM"/>
    </source>
</evidence>
<organism evidence="1">
    <name type="scientific">Arion vulgaris</name>
    <dbReference type="NCBI Taxonomy" id="1028688"/>
    <lineage>
        <taxon>Eukaryota</taxon>
        <taxon>Metazoa</taxon>
        <taxon>Spiralia</taxon>
        <taxon>Lophotrochozoa</taxon>
        <taxon>Mollusca</taxon>
        <taxon>Gastropoda</taxon>
        <taxon>Heterobranchia</taxon>
        <taxon>Euthyneura</taxon>
        <taxon>Panpulmonata</taxon>
        <taxon>Eupulmonata</taxon>
        <taxon>Stylommatophora</taxon>
        <taxon>Helicina</taxon>
        <taxon>Arionoidea</taxon>
        <taxon>Arionidae</taxon>
        <taxon>Arion</taxon>
    </lineage>
</organism>
<dbReference type="EMBL" id="HACG01010556">
    <property type="protein sequence ID" value="CEK57421.1"/>
    <property type="molecule type" value="Transcribed_RNA"/>
</dbReference>
<protein>
    <recommendedName>
        <fullName evidence="2">Anaphase-promoting complex subunit 4 WD40 domain-containing protein</fullName>
    </recommendedName>
</protein>
<dbReference type="SUPFAM" id="SSF50969">
    <property type="entry name" value="YVTN repeat-like/Quinoprotein amine dehydrogenase"/>
    <property type="match status" value="1"/>
</dbReference>
<feature type="non-terminal residue" evidence="1">
    <location>
        <position position="1"/>
    </location>
</feature>
<dbReference type="AlphaFoldDB" id="A0A0B6YNT1"/>
<dbReference type="InterPro" id="IPR011044">
    <property type="entry name" value="Quino_amine_DH_bsu"/>
</dbReference>
<evidence type="ECO:0000313" key="1">
    <source>
        <dbReference type="EMBL" id="CEK57421.1"/>
    </source>
</evidence>
<name>A0A0B6YNT1_9EUPU</name>
<gene>
    <name evidence="1" type="primary">ORF30133</name>
</gene>
<accession>A0A0B6YNT1</accession>
<reference evidence="1" key="1">
    <citation type="submission" date="2014-12" db="EMBL/GenBank/DDBJ databases">
        <title>Insight into the proteome of Arion vulgaris.</title>
        <authorList>
            <person name="Aradska J."/>
            <person name="Bulat T."/>
            <person name="Smidak R."/>
            <person name="Sarate P."/>
            <person name="Gangsoo J."/>
            <person name="Sialana F."/>
            <person name="Bilban M."/>
            <person name="Lubec G."/>
        </authorList>
    </citation>
    <scope>NUCLEOTIDE SEQUENCE</scope>
    <source>
        <tissue evidence="1">Skin</tissue>
    </source>
</reference>